<name>A0A9X2LBZ0_9ACTN</name>
<keyword evidence="4" id="KW-0520">NAD</keyword>
<evidence type="ECO:0000256" key="3">
    <source>
        <dbReference type="ARBA" id="ARBA00022827"/>
    </source>
</evidence>
<dbReference type="Gene3D" id="3.50.50.60">
    <property type="entry name" value="FAD/NAD(P)-binding domain"/>
    <property type="match status" value="2"/>
</dbReference>
<reference evidence="8" key="1">
    <citation type="submission" date="2022-06" db="EMBL/GenBank/DDBJ databases">
        <title>WGS of actinobacteria.</title>
        <authorList>
            <person name="Thawai C."/>
        </authorList>
    </citation>
    <scope>NUCLEOTIDE SEQUENCE</scope>
    <source>
        <strain evidence="8">AA8</strain>
    </source>
</reference>
<keyword evidence="2" id="KW-0285">Flavoprotein</keyword>
<dbReference type="PRINTS" id="PR00368">
    <property type="entry name" value="FADPNR"/>
</dbReference>
<evidence type="ECO:0000313" key="8">
    <source>
        <dbReference type="EMBL" id="MCQ8768191.1"/>
    </source>
</evidence>
<accession>A0A9X2LBZ0</accession>
<feature type="binding site" evidence="4">
    <location>
        <position position="116"/>
    </location>
    <ligand>
        <name>FAD</name>
        <dbReference type="ChEBI" id="CHEBI:57692"/>
    </ligand>
</feature>
<evidence type="ECO:0000256" key="4">
    <source>
        <dbReference type="PIRSR" id="PIRSR000350-3"/>
    </source>
</evidence>
<dbReference type="Gene3D" id="3.30.390.30">
    <property type="match status" value="1"/>
</dbReference>
<feature type="domain" description="Pyridine nucleotide-disulphide oxidoreductase dimerisation" evidence="6">
    <location>
        <begin position="345"/>
        <end position="452"/>
    </location>
</feature>
<evidence type="ECO:0000256" key="1">
    <source>
        <dbReference type="ARBA" id="ARBA00007532"/>
    </source>
</evidence>
<sequence length="472" mass="49105">MAEQVDVVVIGMGPGGEHVAGRLAEAGLDVVGVEAELVGGECPYWGCVPSKMMIRAGNLLAEARRVPGMAGSVQQVVPDWAPVAARIRDEATDDWNDQVAADRFTGKGGRLVRGRGRLAGPHRVVVEGGEGGGREFEARLGVVLATGSRPQIPPVPGLADVPYWTNRDAVSAKEPPRSLLVLGGGAIGLEVAQVYARFGTRVTVVEAMDRLVPGEEPEAAALLAGVLGGEGLTLRTGARATGVRHGGDAFALTLEDGTELTGDQLLVATGRRADLSALGLETVGLDPGGRALRTDGRMQAAPGLWGVGDVTGHGAFTHVAMYEAEVAIRSVLGEPGPKADYRALPRVTFTDPEVGAVGLTEHQAREKGLRVRTGLSRVPSSARGWIHKAGNEGLVKLVEDADRGVLVGATAAGPTGGEVMYGLAVAVQAEVPVETLRHMIFAYPTFHRGVEDALADLRTSETRPDTPGDQGS</sequence>
<keyword evidence="9" id="KW-1185">Reference proteome</keyword>
<dbReference type="Pfam" id="PF07992">
    <property type="entry name" value="Pyr_redox_2"/>
    <property type="match status" value="1"/>
</dbReference>
<comment type="similarity">
    <text evidence="1">Belongs to the class-I pyridine nucleotide-disulfide oxidoreductase family.</text>
</comment>
<feature type="binding site" evidence="4">
    <location>
        <position position="309"/>
    </location>
    <ligand>
        <name>FAD</name>
        <dbReference type="ChEBI" id="CHEBI:57692"/>
    </ligand>
</feature>
<dbReference type="EMBL" id="JANIID010000001">
    <property type="protein sequence ID" value="MCQ8768191.1"/>
    <property type="molecule type" value="Genomic_DNA"/>
</dbReference>
<comment type="caution">
    <text evidence="8">The sequence shown here is derived from an EMBL/GenBank/DDBJ whole genome shotgun (WGS) entry which is preliminary data.</text>
</comment>
<protein>
    <submittedName>
        <fullName evidence="8">NAD(P)/FAD-dependent oxidoreductase</fullName>
    </submittedName>
</protein>
<feature type="binding site" evidence="4">
    <location>
        <position position="270"/>
    </location>
    <ligand>
        <name>NAD(+)</name>
        <dbReference type="ChEBI" id="CHEBI:57540"/>
    </ligand>
</feature>
<dbReference type="InterPro" id="IPR004099">
    <property type="entry name" value="Pyr_nucl-diS_OxRdtase_dimer"/>
</dbReference>
<dbReference type="InterPro" id="IPR016156">
    <property type="entry name" value="FAD/NAD-linked_Rdtase_dimer_sf"/>
</dbReference>
<feature type="binding site" evidence="4">
    <location>
        <position position="51"/>
    </location>
    <ligand>
        <name>FAD</name>
        <dbReference type="ChEBI" id="CHEBI:57692"/>
    </ligand>
</feature>
<dbReference type="InterPro" id="IPR001100">
    <property type="entry name" value="Pyr_nuc-diS_OxRdtase"/>
</dbReference>
<dbReference type="SUPFAM" id="SSF55424">
    <property type="entry name" value="FAD/NAD-linked reductases, dimerisation (C-terminal) domain"/>
    <property type="match status" value="1"/>
</dbReference>
<feature type="binding site" evidence="4">
    <location>
        <position position="206"/>
    </location>
    <ligand>
        <name>NAD(+)</name>
        <dbReference type="ChEBI" id="CHEBI:57540"/>
    </ligand>
</feature>
<dbReference type="SUPFAM" id="SSF51905">
    <property type="entry name" value="FAD/NAD(P)-binding domain"/>
    <property type="match status" value="1"/>
</dbReference>
<feature type="binding site" evidence="4">
    <location>
        <begin position="183"/>
        <end position="190"/>
    </location>
    <ligand>
        <name>NAD(+)</name>
        <dbReference type="ChEBI" id="CHEBI:57540"/>
    </ligand>
</feature>
<comment type="cofactor">
    <cofactor evidence="4">
        <name>FAD</name>
        <dbReference type="ChEBI" id="CHEBI:57692"/>
    </cofactor>
    <text evidence="4">Binds 1 FAD per subunit.</text>
</comment>
<proteinExistence type="inferred from homology"/>
<dbReference type="Proteomes" id="UP001142374">
    <property type="component" value="Unassembled WGS sequence"/>
</dbReference>
<dbReference type="InterPro" id="IPR023753">
    <property type="entry name" value="FAD/NAD-binding_dom"/>
</dbReference>
<gene>
    <name evidence="8" type="ORF">NQU55_00115</name>
</gene>
<dbReference type="PANTHER" id="PTHR43014:SF2">
    <property type="entry name" value="MERCURIC REDUCTASE"/>
    <property type="match status" value="1"/>
</dbReference>
<feature type="domain" description="FAD/NAD(P)-binding" evidence="7">
    <location>
        <begin position="6"/>
        <end position="324"/>
    </location>
</feature>
<dbReference type="InterPro" id="IPR036188">
    <property type="entry name" value="FAD/NAD-bd_sf"/>
</dbReference>
<evidence type="ECO:0000259" key="6">
    <source>
        <dbReference type="Pfam" id="PF02852"/>
    </source>
</evidence>
<dbReference type="PIRSF" id="PIRSF000350">
    <property type="entry name" value="Mercury_reductase_MerA"/>
    <property type="match status" value="1"/>
</dbReference>
<feature type="binding site" evidence="4">
    <location>
        <begin position="146"/>
        <end position="148"/>
    </location>
    <ligand>
        <name>FAD</name>
        <dbReference type="ChEBI" id="CHEBI:57692"/>
    </ligand>
</feature>
<evidence type="ECO:0000259" key="7">
    <source>
        <dbReference type="Pfam" id="PF07992"/>
    </source>
</evidence>
<keyword evidence="3 4" id="KW-0274">FAD</keyword>
<evidence type="ECO:0000313" key="9">
    <source>
        <dbReference type="Proteomes" id="UP001142374"/>
    </source>
</evidence>
<organism evidence="8 9">
    <name type="scientific">Streptomyces telluris</name>
    <dbReference type="NCBI Taxonomy" id="2720021"/>
    <lineage>
        <taxon>Bacteria</taxon>
        <taxon>Bacillati</taxon>
        <taxon>Actinomycetota</taxon>
        <taxon>Actinomycetes</taxon>
        <taxon>Kitasatosporales</taxon>
        <taxon>Streptomycetaceae</taxon>
        <taxon>Streptomyces</taxon>
    </lineage>
</organism>
<evidence type="ECO:0000256" key="2">
    <source>
        <dbReference type="ARBA" id="ARBA00022630"/>
    </source>
</evidence>
<dbReference type="GO" id="GO:0003955">
    <property type="term" value="F:NAD(P)H dehydrogenase (quinone) activity"/>
    <property type="evidence" value="ECO:0007669"/>
    <property type="project" value="TreeGrafter"/>
</dbReference>
<feature type="disulfide bond" description="Redox-active" evidence="5">
    <location>
        <begin position="42"/>
        <end position="47"/>
    </location>
</feature>
<dbReference type="PANTHER" id="PTHR43014">
    <property type="entry name" value="MERCURIC REDUCTASE"/>
    <property type="match status" value="1"/>
</dbReference>
<dbReference type="AlphaFoldDB" id="A0A9X2LBZ0"/>
<keyword evidence="4" id="KW-0547">Nucleotide-binding</keyword>
<dbReference type="PRINTS" id="PR00411">
    <property type="entry name" value="PNDRDTASEI"/>
</dbReference>
<dbReference type="Pfam" id="PF02852">
    <property type="entry name" value="Pyr_redox_dim"/>
    <property type="match status" value="1"/>
</dbReference>
<dbReference type="RefSeq" id="WP_168091408.1">
    <property type="nucleotide sequence ID" value="NZ_JAATER010000022.1"/>
</dbReference>
<evidence type="ECO:0000256" key="5">
    <source>
        <dbReference type="PIRSR" id="PIRSR000350-4"/>
    </source>
</evidence>
<dbReference type="GO" id="GO:0050660">
    <property type="term" value="F:flavin adenine dinucleotide binding"/>
    <property type="evidence" value="ECO:0007669"/>
    <property type="project" value="TreeGrafter"/>
</dbReference>